<gene>
    <name evidence="1" type="ORF">INP94_08175</name>
</gene>
<name>A0A7M1NV55_HAEPA</name>
<dbReference type="RefSeq" id="WP_197543272.1">
    <property type="nucleotide sequence ID" value="NZ_CP063120.1"/>
</dbReference>
<dbReference type="EMBL" id="CP063120">
    <property type="protein sequence ID" value="QOR16843.1"/>
    <property type="molecule type" value="Genomic_DNA"/>
</dbReference>
<reference evidence="1 2" key="1">
    <citation type="submission" date="2020-10" db="EMBL/GenBank/DDBJ databases">
        <title>Genomic diversity and antimicrobial resistance of Haemophilus colonising the airways of young children with cystic fibrosis.</title>
        <authorList>
            <person name="Watts S.C."/>
            <person name="Judd L.M."/>
            <person name="Carzino R."/>
            <person name="Ranganathan S."/>
            <person name="Holt K.E."/>
        </authorList>
    </citation>
    <scope>NUCLEOTIDE SEQUENCE [LARGE SCALE GENOMIC DNA]</scope>
    <source>
        <strain evidence="1 2">M1C137_2</strain>
    </source>
</reference>
<dbReference type="Proteomes" id="UP000595009">
    <property type="component" value="Chromosome"/>
</dbReference>
<evidence type="ECO:0000313" key="1">
    <source>
        <dbReference type="EMBL" id="QOR16843.1"/>
    </source>
</evidence>
<evidence type="ECO:0000313" key="2">
    <source>
        <dbReference type="Proteomes" id="UP000595009"/>
    </source>
</evidence>
<accession>A0A7M1NV55</accession>
<dbReference type="AlphaFoldDB" id="A0A7M1NV55"/>
<proteinExistence type="predicted"/>
<organism evidence="1 2">
    <name type="scientific">Haemophilus parainfluenzae</name>
    <dbReference type="NCBI Taxonomy" id="729"/>
    <lineage>
        <taxon>Bacteria</taxon>
        <taxon>Pseudomonadati</taxon>
        <taxon>Pseudomonadota</taxon>
        <taxon>Gammaproteobacteria</taxon>
        <taxon>Pasteurellales</taxon>
        <taxon>Pasteurellaceae</taxon>
        <taxon>Haemophilus</taxon>
    </lineage>
</organism>
<sequence>MSIIADWERQEFNKWDRQCSKEDDYNRAIEMEIEAIKENISNCDDDVICSFREKMLDYCEVINAFDDDTFNDDEFIKAIALGTDYEEMRIKILTAMAEDRLEQMEKDYRNGYILND</sequence>
<protein>
    <submittedName>
        <fullName evidence="1">Uncharacterized protein</fullName>
    </submittedName>
</protein>